<dbReference type="SUPFAM" id="SSF56219">
    <property type="entry name" value="DNase I-like"/>
    <property type="match status" value="1"/>
</dbReference>
<dbReference type="Gene3D" id="3.60.10.10">
    <property type="entry name" value="Endonuclease/exonuclease/phosphatase"/>
    <property type="match status" value="1"/>
</dbReference>
<dbReference type="InterPro" id="IPR005135">
    <property type="entry name" value="Endo/exonuclease/phosphatase"/>
</dbReference>
<dbReference type="GO" id="GO:0003824">
    <property type="term" value="F:catalytic activity"/>
    <property type="evidence" value="ECO:0007669"/>
    <property type="project" value="InterPro"/>
</dbReference>
<dbReference type="AlphaFoldDB" id="A0A9W3CHB8"/>
<dbReference type="InterPro" id="IPR036691">
    <property type="entry name" value="Endo/exonu/phosph_ase_sf"/>
</dbReference>
<dbReference type="KEGG" id="rsz:130500242"/>
<dbReference type="PANTHER" id="PTHR33710">
    <property type="entry name" value="BNAC02G09200D PROTEIN"/>
    <property type="match status" value="1"/>
</dbReference>
<reference evidence="2" key="1">
    <citation type="journal article" date="2019" name="Database">
        <title>The radish genome database (RadishGD): an integrated information resource for radish genomics.</title>
        <authorList>
            <person name="Yu H.J."/>
            <person name="Baek S."/>
            <person name="Lee Y.J."/>
            <person name="Cho A."/>
            <person name="Mun J.H."/>
        </authorList>
    </citation>
    <scope>NUCLEOTIDE SEQUENCE [LARGE SCALE GENOMIC DNA]</scope>
    <source>
        <strain evidence="2">cv. WK10039</strain>
    </source>
</reference>
<evidence type="ECO:0000313" key="3">
    <source>
        <dbReference type="RefSeq" id="XP_056850991.1"/>
    </source>
</evidence>
<dbReference type="GeneID" id="130500242"/>
<name>A0A9W3CHB8_RAPSA</name>
<dbReference type="OrthoDB" id="1085116at2759"/>
<protein>
    <submittedName>
        <fullName evidence="3">Uncharacterized protein LOC130500242</fullName>
    </submittedName>
</protein>
<accession>A0A9W3CHB8</accession>
<dbReference type="Proteomes" id="UP000504610">
    <property type="component" value="Chromosome 9"/>
</dbReference>
<dbReference type="RefSeq" id="XP_056850991.1">
    <property type="nucleotide sequence ID" value="XM_056995011.1"/>
</dbReference>
<dbReference type="Pfam" id="PF03372">
    <property type="entry name" value="Exo_endo_phos"/>
    <property type="match status" value="1"/>
</dbReference>
<evidence type="ECO:0000313" key="2">
    <source>
        <dbReference type="Proteomes" id="UP000504610"/>
    </source>
</evidence>
<gene>
    <name evidence="3" type="primary">LOC130500242</name>
</gene>
<reference evidence="3" key="2">
    <citation type="submission" date="2025-08" db="UniProtKB">
        <authorList>
            <consortium name="RefSeq"/>
        </authorList>
    </citation>
    <scope>IDENTIFICATION</scope>
    <source>
        <tissue evidence="3">Leaf</tissue>
    </source>
</reference>
<evidence type="ECO:0000259" key="1">
    <source>
        <dbReference type="Pfam" id="PF03372"/>
    </source>
</evidence>
<keyword evidence="2" id="KW-1185">Reference proteome</keyword>
<dbReference type="PANTHER" id="PTHR33710:SF77">
    <property type="entry name" value="DNASE I-LIKE SUPERFAMILY PROTEIN"/>
    <property type="match status" value="1"/>
</dbReference>
<sequence>MDADGRIIFIWKPPAVVTLLHQSRQSLTCEVSLPSTPKLVVTSVYASNLAAERVDLWAELISIQQLYSLDTLPWLVAGDFNQITHPREHSSPSVQTSTSAMIQFRDSLFQMGLLDMQFQGSYNTWTNKCPTSPITKKLDRALVNHDWIISLPHSSAAFLPYEFSDYSPCLIDLATPLPIAGSKPFKFYNYLIKHPSFLQTVTEAWIIAGNFSTCLSDLCWKLKSLKSVLLKINSENYSQIQERISLVNSLLKDVQVRALQQPSMELFEEEKLLHERWCFLRTIEEAYFKQRSRINWLKEGDLNTAYFHRVALVRIAFNSIRSFLLPSGVIITDPDAMASLAVTHFQGILGPSVLPFVNTPLLWFQELIPYRCSEALTLTLSELPTSSTISQTVLKLNPNKSPGPDGFTSGFYKAMWSVLGAVS</sequence>
<feature type="domain" description="Endonuclease/exonuclease/phosphatase" evidence="1">
    <location>
        <begin position="12"/>
        <end position="165"/>
    </location>
</feature>
<proteinExistence type="predicted"/>
<organism evidence="2 3">
    <name type="scientific">Raphanus sativus</name>
    <name type="common">Radish</name>
    <name type="synonym">Raphanus raphanistrum var. sativus</name>
    <dbReference type="NCBI Taxonomy" id="3726"/>
    <lineage>
        <taxon>Eukaryota</taxon>
        <taxon>Viridiplantae</taxon>
        <taxon>Streptophyta</taxon>
        <taxon>Embryophyta</taxon>
        <taxon>Tracheophyta</taxon>
        <taxon>Spermatophyta</taxon>
        <taxon>Magnoliopsida</taxon>
        <taxon>eudicotyledons</taxon>
        <taxon>Gunneridae</taxon>
        <taxon>Pentapetalae</taxon>
        <taxon>rosids</taxon>
        <taxon>malvids</taxon>
        <taxon>Brassicales</taxon>
        <taxon>Brassicaceae</taxon>
        <taxon>Brassiceae</taxon>
        <taxon>Raphanus</taxon>
    </lineage>
</organism>